<dbReference type="EMBL" id="CAVMJV010000001">
    <property type="protein sequence ID" value="CAK5005819.1"/>
    <property type="molecule type" value="Genomic_DNA"/>
</dbReference>
<gene>
    <name evidence="1" type="ORF">MENTE1834_LOCUS44</name>
</gene>
<evidence type="ECO:0000313" key="1">
    <source>
        <dbReference type="EMBL" id="CAK5005819.1"/>
    </source>
</evidence>
<proteinExistence type="predicted"/>
<sequence>MGLLLERFALVFCKHLASNFLLRISCLSFFASDCFWFLASDFLASIFCLGFFLSDFLLSIPIFCFRFQHFRYFLFHFLASDFLFLFF</sequence>
<organism evidence="1 2">
    <name type="scientific">Meloidogyne enterolobii</name>
    <name type="common">Root-knot nematode worm</name>
    <name type="synonym">Meloidogyne mayaguensis</name>
    <dbReference type="NCBI Taxonomy" id="390850"/>
    <lineage>
        <taxon>Eukaryota</taxon>
        <taxon>Metazoa</taxon>
        <taxon>Ecdysozoa</taxon>
        <taxon>Nematoda</taxon>
        <taxon>Chromadorea</taxon>
        <taxon>Rhabditida</taxon>
        <taxon>Tylenchina</taxon>
        <taxon>Tylenchomorpha</taxon>
        <taxon>Tylenchoidea</taxon>
        <taxon>Meloidogynidae</taxon>
        <taxon>Meloidogyninae</taxon>
        <taxon>Meloidogyne</taxon>
    </lineage>
</organism>
<protein>
    <submittedName>
        <fullName evidence="1">Uncharacterized protein</fullName>
    </submittedName>
</protein>
<dbReference type="Proteomes" id="UP001497535">
    <property type="component" value="Unassembled WGS sequence"/>
</dbReference>
<name>A0ACB0XK57_MELEN</name>
<evidence type="ECO:0000313" key="2">
    <source>
        <dbReference type="Proteomes" id="UP001497535"/>
    </source>
</evidence>
<keyword evidence="2" id="KW-1185">Reference proteome</keyword>
<accession>A0ACB0XK57</accession>
<comment type="caution">
    <text evidence="1">The sequence shown here is derived from an EMBL/GenBank/DDBJ whole genome shotgun (WGS) entry which is preliminary data.</text>
</comment>
<reference evidence="1" key="1">
    <citation type="submission" date="2023-11" db="EMBL/GenBank/DDBJ databases">
        <authorList>
            <person name="Poullet M."/>
        </authorList>
    </citation>
    <scope>NUCLEOTIDE SEQUENCE</scope>
    <source>
        <strain evidence="1">E1834</strain>
    </source>
</reference>